<dbReference type="Proteomes" id="UP000177117">
    <property type="component" value="Unassembled WGS sequence"/>
</dbReference>
<dbReference type="AlphaFoldDB" id="A0A1F8EJK5"/>
<evidence type="ECO:0000313" key="4">
    <source>
        <dbReference type="Proteomes" id="UP000177117"/>
    </source>
</evidence>
<dbReference type="InterPro" id="IPR000086">
    <property type="entry name" value="NUDIX_hydrolase_dom"/>
</dbReference>
<feature type="domain" description="Nudix hydrolase" evidence="2">
    <location>
        <begin position="8"/>
        <end position="129"/>
    </location>
</feature>
<protein>
    <recommendedName>
        <fullName evidence="2">Nudix hydrolase domain-containing protein</fullName>
    </recommendedName>
</protein>
<proteinExistence type="predicted"/>
<accession>A0A1F8EJK5</accession>
<evidence type="ECO:0000313" key="3">
    <source>
        <dbReference type="EMBL" id="OGN01021.1"/>
    </source>
</evidence>
<dbReference type="Pfam" id="PF00293">
    <property type="entry name" value="NUDIX"/>
    <property type="match status" value="1"/>
</dbReference>
<evidence type="ECO:0000256" key="1">
    <source>
        <dbReference type="ARBA" id="ARBA00022801"/>
    </source>
</evidence>
<dbReference type="PROSITE" id="PS51462">
    <property type="entry name" value="NUDIX"/>
    <property type="match status" value="1"/>
</dbReference>
<sequence>MTMEKHKLFEVNQNAIIQNVDGDILILKKGNKWMLPGGRLENSETWLEGLRREVREETGIQNFSVEEIANVTVSESGKTYIVTFACKIEGSQEIKLSDEHQDYAWIKGEDLSQYEFSHDKIKDLVRQHI</sequence>
<gene>
    <name evidence="3" type="ORF">A2650_02170</name>
</gene>
<dbReference type="PROSITE" id="PS00893">
    <property type="entry name" value="NUDIX_BOX"/>
    <property type="match status" value="1"/>
</dbReference>
<dbReference type="InterPro" id="IPR020084">
    <property type="entry name" value="NUDIX_hydrolase_CS"/>
</dbReference>
<evidence type="ECO:0000259" key="2">
    <source>
        <dbReference type="PROSITE" id="PS51462"/>
    </source>
</evidence>
<keyword evidence="1" id="KW-0378">Hydrolase</keyword>
<dbReference type="SUPFAM" id="SSF55811">
    <property type="entry name" value="Nudix"/>
    <property type="match status" value="1"/>
</dbReference>
<dbReference type="PANTHER" id="PTHR43736">
    <property type="entry name" value="ADP-RIBOSE PYROPHOSPHATASE"/>
    <property type="match status" value="1"/>
</dbReference>
<dbReference type="Gene3D" id="3.90.79.10">
    <property type="entry name" value="Nucleoside Triphosphate Pyrophosphohydrolase"/>
    <property type="match status" value="1"/>
</dbReference>
<organism evidence="3 4">
    <name type="scientific">Candidatus Yanofskybacteria bacterium RIFCSPHIGHO2_01_FULL_41_53</name>
    <dbReference type="NCBI Taxonomy" id="1802663"/>
    <lineage>
        <taxon>Bacteria</taxon>
        <taxon>Candidatus Yanofskyibacteriota</taxon>
    </lineage>
</organism>
<dbReference type="EMBL" id="MGJD01000011">
    <property type="protein sequence ID" value="OGN01021.1"/>
    <property type="molecule type" value="Genomic_DNA"/>
</dbReference>
<dbReference type="InterPro" id="IPR015797">
    <property type="entry name" value="NUDIX_hydrolase-like_dom_sf"/>
</dbReference>
<comment type="caution">
    <text evidence="3">The sequence shown here is derived from an EMBL/GenBank/DDBJ whole genome shotgun (WGS) entry which is preliminary data.</text>
</comment>
<dbReference type="PANTHER" id="PTHR43736:SF1">
    <property type="entry name" value="DIHYDRONEOPTERIN TRIPHOSPHATE DIPHOSPHATASE"/>
    <property type="match status" value="1"/>
</dbReference>
<dbReference type="GO" id="GO:0016787">
    <property type="term" value="F:hydrolase activity"/>
    <property type="evidence" value="ECO:0007669"/>
    <property type="project" value="UniProtKB-KW"/>
</dbReference>
<name>A0A1F8EJK5_9BACT</name>
<reference evidence="3 4" key="1">
    <citation type="journal article" date="2016" name="Nat. Commun.">
        <title>Thousands of microbial genomes shed light on interconnected biogeochemical processes in an aquifer system.</title>
        <authorList>
            <person name="Anantharaman K."/>
            <person name="Brown C.T."/>
            <person name="Hug L.A."/>
            <person name="Sharon I."/>
            <person name="Castelle C.J."/>
            <person name="Probst A.J."/>
            <person name="Thomas B.C."/>
            <person name="Singh A."/>
            <person name="Wilkins M.J."/>
            <person name="Karaoz U."/>
            <person name="Brodie E.L."/>
            <person name="Williams K.H."/>
            <person name="Hubbard S.S."/>
            <person name="Banfield J.F."/>
        </authorList>
    </citation>
    <scope>NUCLEOTIDE SEQUENCE [LARGE SCALE GENOMIC DNA]</scope>
</reference>